<comment type="caution">
    <text evidence="1">The sequence shown here is derived from an EMBL/GenBank/DDBJ whole genome shotgun (WGS) entry which is preliminary data.</text>
</comment>
<sequence>MDVDDSPEFVAEVIATGCDIRAGGADRDVVGDADLSEETYQEVEPELDPIWARYGEHDHLKHEIIEYLHSIGRSYPPPTIQQGSVGEIRAVCVIGWKSRGMPAEPGGLQNTASNTPTWVDECSNHNFI</sequence>
<gene>
    <name evidence="1" type="ORF">ABID21_001958</name>
</gene>
<dbReference type="EMBL" id="JBEPLJ010000006">
    <property type="protein sequence ID" value="MET3585849.1"/>
    <property type="molecule type" value="Genomic_DNA"/>
</dbReference>
<organism evidence="1 2">
    <name type="scientific">Pseudorhizobium tarimense</name>
    <dbReference type="NCBI Taxonomy" id="1079109"/>
    <lineage>
        <taxon>Bacteria</taxon>
        <taxon>Pseudomonadati</taxon>
        <taxon>Pseudomonadota</taxon>
        <taxon>Alphaproteobacteria</taxon>
        <taxon>Hyphomicrobiales</taxon>
        <taxon>Rhizobiaceae</taxon>
        <taxon>Rhizobium/Agrobacterium group</taxon>
        <taxon>Pseudorhizobium</taxon>
    </lineage>
</organism>
<evidence type="ECO:0000313" key="2">
    <source>
        <dbReference type="Proteomes" id="UP001549031"/>
    </source>
</evidence>
<name>A0ABV2H610_9HYPH</name>
<dbReference type="RefSeq" id="WP_247243769.1">
    <property type="nucleotide sequence ID" value="NZ_JALJRA010000006.1"/>
</dbReference>
<dbReference type="Proteomes" id="UP001549031">
    <property type="component" value="Unassembled WGS sequence"/>
</dbReference>
<accession>A0ABV2H610</accession>
<protein>
    <submittedName>
        <fullName evidence="1">Uncharacterized protein</fullName>
    </submittedName>
</protein>
<proteinExistence type="predicted"/>
<evidence type="ECO:0000313" key="1">
    <source>
        <dbReference type="EMBL" id="MET3585849.1"/>
    </source>
</evidence>
<reference evidence="1 2" key="1">
    <citation type="submission" date="2024-06" db="EMBL/GenBank/DDBJ databases">
        <title>Genomic Encyclopedia of Type Strains, Phase IV (KMG-IV): sequencing the most valuable type-strain genomes for metagenomic binning, comparative biology and taxonomic classification.</title>
        <authorList>
            <person name="Goeker M."/>
        </authorList>
    </citation>
    <scope>NUCLEOTIDE SEQUENCE [LARGE SCALE GENOMIC DNA]</scope>
    <source>
        <strain evidence="1 2">DSM 105042</strain>
    </source>
</reference>
<keyword evidence="2" id="KW-1185">Reference proteome</keyword>